<gene>
    <name evidence="1" type="ORF">Tco_1125697</name>
</gene>
<accession>A0ABQ5J9P5</accession>
<evidence type="ECO:0000313" key="1">
    <source>
        <dbReference type="EMBL" id="GJU09267.1"/>
    </source>
</evidence>
<evidence type="ECO:0000313" key="2">
    <source>
        <dbReference type="Proteomes" id="UP001151760"/>
    </source>
</evidence>
<dbReference type="Proteomes" id="UP001151760">
    <property type="component" value="Unassembled WGS sequence"/>
</dbReference>
<reference evidence="1" key="2">
    <citation type="submission" date="2022-01" db="EMBL/GenBank/DDBJ databases">
        <authorList>
            <person name="Yamashiro T."/>
            <person name="Shiraishi A."/>
            <person name="Satake H."/>
            <person name="Nakayama K."/>
        </authorList>
    </citation>
    <scope>NUCLEOTIDE SEQUENCE</scope>
</reference>
<organism evidence="1 2">
    <name type="scientific">Tanacetum coccineum</name>
    <dbReference type="NCBI Taxonomy" id="301880"/>
    <lineage>
        <taxon>Eukaryota</taxon>
        <taxon>Viridiplantae</taxon>
        <taxon>Streptophyta</taxon>
        <taxon>Embryophyta</taxon>
        <taxon>Tracheophyta</taxon>
        <taxon>Spermatophyta</taxon>
        <taxon>Magnoliopsida</taxon>
        <taxon>eudicotyledons</taxon>
        <taxon>Gunneridae</taxon>
        <taxon>Pentapetalae</taxon>
        <taxon>asterids</taxon>
        <taxon>campanulids</taxon>
        <taxon>Asterales</taxon>
        <taxon>Asteraceae</taxon>
        <taxon>Asteroideae</taxon>
        <taxon>Anthemideae</taxon>
        <taxon>Anthemidinae</taxon>
        <taxon>Tanacetum</taxon>
    </lineage>
</organism>
<protein>
    <submittedName>
        <fullName evidence="1">Uncharacterized protein</fullName>
    </submittedName>
</protein>
<sequence length="142" mass="15615">MKTALVVGASSQSESNASISSVWKITVVVQQDLNEVVEIPQVIVGEQLVLDTIVDEKLVLYMVDDEQVVLYKFVAMEEVNRIVVVEEMLKKIDYTVVGCTVDCCKMEWNESSEPSISVRLVKVLSLVEACVFGVAGTSTVLN</sequence>
<comment type="caution">
    <text evidence="1">The sequence shown here is derived from an EMBL/GenBank/DDBJ whole genome shotgun (WGS) entry which is preliminary data.</text>
</comment>
<keyword evidence="2" id="KW-1185">Reference proteome</keyword>
<proteinExistence type="predicted"/>
<name>A0ABQ5J9P5_9ASTR</name>
<dbReference type="EMBL" id="BQNB010021712">
    <property type="protein sequence ID" value="GJU09267.1"/>
    <property type="molecule type" value="Genomic_DNA"/>
</dbReference>
<reference evidence="1" key="1">
    <citation type="journal article" date="2022" name="Int. J. Mol. Sci.">
        <title>Draft Genome of Tanacetum Coccineum: Genomic Comparison of Closely Related Tanacetum-Family Plants.</title>
        <authorList>
            <person name="Yamashiro T."/>
            <person name="Shiraishi A."/>
            <person name="Nakayama K."/>
            <person name="Satake H."/>
        </authorList>
    </citation>
    <scope>NUCLEOTIDE SEQUENCE</scope>
</reference>